<evidence type="ECO:0000313" key="5">
    <source>
        <dbReference type="Proteomes" id="UP000255279"/>
    </source>
</evidence>
<dbReference type="Gene3D" id="3.40.50.1010">
    <property type="entry name" value="5'-nuclease"/>
    <property type="match status" value="1"/>
</dbReference>
<dbReference type="InterPro" id="IPR029060">
    <property type="entry name" value="PIN-like_dom_sf"/>
</dbReference>
<dbReference type="Proteomes" id="UP000255279">
    <property type="component" value="Unassembled WGS sequence"/>
</dbReference>
<dbReference type="EMBL" id="MUXU01000021">
    <property type="protein sequence ID" value="OOR91509.1"/>
    <property type="molecule type" value="Genomic_DNA"/>
</dbReference>
<sequence length="139" mass="15730">MSDKAFIDTNILVYTVDGRFAQKRQIALDLIAGLQANHQLVISTQVLQEFYNVTTHKLKLDPVDMQGMVAKFSQLPTVLTDVSLIEQGIRVSIHHKLRLWDALMIVAGVRADCKIMYSEDLTHGQIIQGIRILNPFKEN</sequence>
<dbReference type="AlphaFoldDB" id="A0A1T0A7D8"/>
<evidence type="ECO:0000313" key="3">
    <source>
        <dbReference type="EMBL" id="STZ14406.1"/>
    </source>
</evidence>
<evidence type="ECO:0000313" key="2">
    <source>
        <dbReference type="EMBL" id="OOR91509.1"/>
    </source>
</evidence>
<gene>
    <name evidence="2" type="ORF">B0181_02825</name>
    <name evidence="3" type="ORF">NCTC10293_02000</name>
</gene>
<dbReference type="CDD" id="cd18692">
    <property type="entry name" value="PIN_VapC-like"/>
    <property type="match status" value="1"/>
</dbReference>
<protein>
    <submittedName>
        <fullName evidence="3">Predicted nucleic-acid-binding protein, contains PIN domain</fullName>
    </submittedName>
</protein>
<evidence type="ECO:0000313" key="4">
    <source>
        <dbReference type="Proteomes" id="UP000190435"/>
    </source>
</evidence>
<dbReference type="STRING" id="34060.B0181_02825"/>
<feature type="domain" description="PIN" evidence="1">
    <location>
        <begin position="6"/>
        <end position="120"/>
    </location>
</feature>
<dbReference type="RefSeq" id="WP_158078925.1">
    <property type="nucleotide sequence ID" value="NZ_CAACXO010000006.1"/>
</dbReference>
<evidence type="ECO:0000259" key="1">
    <source>
        <dbReference type="Pfam" id="PF01850"/>
    </source>
</evidence>
<dbReference type="InterPro" id="IPR002716">
    <property type="entry name" value="PIN_dom"/>
</dbReference>
<organism evidence="2 4">
    <name type="scientific">Moraxella caviae</name>
    <dbReference type="NCBI Taxonomy" id="34060"/>
    <lineage>
        <taxon>Bacteria</taxon>
        <taxon>Pseudomonadati</taxon>
        <taxon>Pseudomonadota</taxon>
        <taxon>Gammaproteobacteria</taxon>
        <taxon>Moraxellales</taxon>
        <taxon>Moraxellaceae</taxon>
        <taxon>Moraxella</taxon>
    </lineage>
</organism>
<dbReference type="EMBL" id="UGQE01000004">
    <property type="protein sequence ID" value="STZ14406.1"/>
    <property type="molecule type" value="Genomic_DNA"/>
</dbReference>
<reference evidence="2 4" key="1">
    <citation type="submission" date="2017-02" db="EMBL/GenBank/DDBJ databases">
        <title>Draft genome sequence of Moraxella caviae CCUG 355 type strain.</title>
        <authorList>
            <person name="Engstrom-Jakobsson H."/>
            <person name="Salva-Serra F."/>
            <person name="Thorell K."/>
            <person name="Gonzales-Siles L."/>
            <person name="Karlsson R."/>
            <person name="Boulund F."/>
            <person name="Engstrand L."/>
            <person name="Moore E."/>
        </authorList>
    </citation>
    <scope>NUCLEOTIDE SEQUENCE [LARGE SCALE GENOMIC DNA]</scope>
    <source>
        <strain evidence="2 4">CCUG 355</strain>
    </source>
</reference>
<dbReference type="Proteomes" id="UP000190435">
    <property type="component" value="Unassembled WGS sequence"/>
</dbReference>
<reference evidence="3 5" key="2">
    <citation type="submission" date="2018-06" db="EMBL/GenBank/DDBJ databases">
        <authorList>
            <consortium name="Pathogen Informatics"/>
            <person name="Doyle S."/>
        </authorList>
    </citation>
    <scope>NUCLEOTIDE SEQUENCE [LARGE SCALE GENOMIC DNA]</scope>
    <source>
        <strain evidence="3 5">NCTC10293</strain>
    </source>
</reference>
<name>A0A1T0A7D8_9GAMM</name>
<accession>A0A1T0A7D8</accession>
<dbReference type="Pfam" id="PF01850">
    <property type="entry name" value="PIN"/>
    <property type="match status" value="1"/>
</dbReference>
<proteinExistence type="predicted"/>
<dbReference type="SUPFAM" id="SSF88723">
    <property type="entry name" value="PIN domain-like"/>
    <property type="match status" value="1"/>
</dbReference>
<keyword evidence="4" id="KW-1185">Reference proteome</keyword>